<dbReference type="RefSeq" id="WP_069447910.1">
    <property type="nucleotide sequence ID" value="NZ_MDCJ01000007.1"/>
</dbReference>
<evidence type="ECO:0000256" key="1">
    <source>
        <dbReference type="ARBA" id="ARBA00022741"/>
    </source>
</evidence>
<dbReference type="FunFam" id="3.40.50.300:FF:000006">
    <property type="entry name" value="DNA-binding transcriptional regulator NtrC"/>
    <property type="match status" value="1"/>
</dbReference>
<dbReference type="InterPro" id="IPR003593">
    <property type="entry name" value="AAA+_ATPase"/>
</dbReference>
<keyword evidence="4" id="KW-0238">DNA-binding</keyword>
<dbReference type="AlphaFoldDB" id="A0A1E3WG67"/>
<dbReference type="GO" id="GO:0043565">
    <property type="term" value="F:sequence-specific DNA binding"/>
    <property type="evidence" value="ECO:0007669"/>
    <property type="project" value="InterPro"/>
</dbReference>
<evidence type="ECO:0000313" key="7">
    <source>
        <dbReference type="EMBL" id="ODS04815.1"/>
    </source>
</evidence>
<evidence type="ECO:0000256" key="2">
    <source>
        <dbReference type="ARBA" id="ARBA00022840"/>
    </source>
</evidence>
<dbReference type="PATRIC" id="fig|45658.8.peg.3928"/>
<dbReference type="OrthoDB" id="9804019at2"/>
<dbReference type="Pfam" id="PF00158">
    <property type="entry name" value="Sigma54_activat"/>
    <property type="match status" value="1"/>
</dbReference>
<dbReference type="InterPro" id="IPR002078">
    <property type="entry name" value="Sigma_54_int"/>
</dbReference>
<dbReference type="Proteomes" id="UP000095131">
    <property type="component" value="Unassembled WGS sequence"/>
</dbReference>
<dbReference type="CDD" id="cd00009">
    <property type="entry name" value="AAA"/>
    <property type="match status" value="1"/>
</dbReference>
<dbReference type="Gene3D" id="3.40.50.300">
    <property type="entry name" value="P-loop containing nucleotide triphosphate hydrolases"/>
    <property type="match status" value="1"/>
</dbReference>
<dbReference type="Gene3D" id="1.10.10.60">
    <property type="entry name" value="Homeodomain-like"/>
    <property type="match status" value="1"/>
</dbReference>
<keyword evidence="5" id="KW-0804">Transcription</keyword>
<organism evidence="7 8">
    <name type="scientific">Vibrio scophthalmi</name>
    <dbReference type="NCBI Taxonomy" id="45658"/>
    <lineage>
        <taxon>Bacteria</taxon>
        <taxon>Pseudomonadati</taxon>
        <taxon>Pseudomonadota</taxon>
        <taxon>Gammaproteobacteria</taxon>
        <taxon>Vibrionales</taxon>
        <taxon>Vibrionaceae</taxon>
        <taxon>Vibrio</taxon>
    </lineage>
</organism>
<evidence type="ECO:0000259" key="6">
    <source>
        <dbReference type="PROSITE" id="PS50045"/>
    </source>
</evidence>
<evidence type="ECO:0000313" key="8">
    <source>
        <dbReference type="Proteomes" id="UP000095131"/>
    </source>
</evidence>
<sequence>MTQWLVYATELVVARQPNQLASRFIETIRNELGLDICMLLVPSSDGRMLTPHEGNSRLSWSVTDFDCPFAHVLQSAKPICLGADELAFWRSNHHFSELTRQVGLMDKVAIHPLPVGVEQVQSVLLMIGESRIVDGLFHQVEFVRYLEVFTHQWSLLNEIQRENQGRKVLSESLSDAQQDDVRRSVMTRLSTTLIGDSEPMIKLREQIINAASSQLSVMIQGETGTGKELVAQAVHEHSSRSKGPFVAINCAAIPENLLESELFGYSKGAFSGAEKDKLGLIAQADGGTLFLDEIGDMPLNLQSKLLRVLESRLFRPVGGKQEQTSDFRLVSATHVNLLQQVRQREFRQDLYYRLLQYPVTLPRLAMKLGDIELLSQHFVDLFNRQHNTHIRGLDYKAVDRLCQYDFPGNVRELKHLIEFACAQTPDGTQVEASCFEHRLSNGVSPVTSQFNPVVKTEIGEKTSEVQGIHFNPEHVNNLKQTINEFELHIIRDRLKQFSGDRAKTAESLGIPKRTLAYKCQKLEIKTP</sequence>
<keyword evidence="3" id="KW-0805">Transcription regulation</keyword>
<dbReference type="InterPro" id="IPR027417">
    <property type="entry name" value="P-loop_NTPase"/>
</dbReference>
<dbReference type="InterPro" id="IPR025662">
    <property type="entry name" value="Sigma_54_int_dom_ATP-bd_1"/>
</dbReference>
<dbReference type="InterPro" id="IPR009057">
    <property type="entry name" value="Homeodomain-like_sf"/>
</dbReference>
<accession>A0A1E3WG67</accession>
<gene>
    <name evidence="7" type="ORF">VSF3289_03954</name>
</gene>
<dbReference type="SMART" id="SM00382">
    <property type="entry name" value="AAA"/>
    <property type="match status" value="1"/>
</dbReference>
<dbReference type="InterPro" id="IPR025944">
    <property type="entry name" value="Sigma_54_int_dom_CS"/>
</dbReference>
<dbReference type="Gene3D" id="1.10.8.60">
    <property type="match status" value="1"/>
</dbReference>
<dbReference type="GO" id="GO:0006355">
    <property type="term" value="P:regulation of DNA-templated transcription"/>
    <property type="evidence" value="ECO:0007669"/>
    <property type="project" value="InterPro"/>
</dbReference>
<dbReference type="InterPro" id="IPR058031">
    <property type="entry name" value="AAA_lid_NorR"/>
</dbReference>
<dbReference type="PROSITE" id="PS00688">
    <property type="entry name" value="SIGMA54_INTERACT_3"/>
    <property type="match status" value="1"/>
</dbReference>
<dbReference type="Pfam" id="PF25601">
    <property type="entry name" value="AAA_lid_14"/>
    <property type="match status" value="1"/>
</dbReference>
<feature type="domain" description="Sigma-54 factor interaction" evidence="6">
    <location>
        <begin position="193"/>
        <end position="422"/>
    </location>
</feature>
<reference evidence="7 8" key="1">
    <citation type="submission" date="2016-08" db="EMBL/GenBank/DDBJ databases">
        <title>Genome sequencing of Vibrio scophthalmi strain FP3289, an isolated from Paralichthys olivaceus.</title>
        <authorList>
            <person name="Han H.-J."/>
        </authorList>
    </citation>
    <scope>NUCLEOTIDE SEQUENCE [LARGE SCALE GENOMIC DNA]</scope>
    <source>
        <strain evidence="7 8">FP3289</strain>
    </source>
</reference>
<protein>
    <submittedName>
        <fullName evidence="7">Nitrogen fixation protein AnfA</fullName>
    </submittedName>
</protein>
<keyword evidence="2" id="KW-0067">ATP-binding</keyword>
<evidence type="ECO:0000256" key="3">
    <source>
        <dbReference type="ARBA" id="ARBA00023015"/>
    </source>
</evidence>
<dbReference type="PRINTS" id="PR01590">
    <property type="entry name" value="HTHFIS"/>
</dbReference>
<dbReference type="EMBL" id="MDCJ01000007">
    <property type="protein sequence ID" value="ODS04815.1"/>
    <property type="molecule type" value="Genomic_DNA"/>
</dbReference>
<dbReference type="InterPro" id="IPR025943">
    <property type="entry name" value="Sigma_54_int_dom_ATP-bd_2"/>
</dbReference>
<name>A0A1E3WG67_9VIBR</name>
<evidence type="ECO:0000256" key="5">
    <source>
        <dbReference type="ARBA" id="ARBA00023163"/>
    </source>
</evidence>
<proteinExistence type="predicted"/>
<comment type="caution">
    <text evidence="7">The sequence shown here is derived from an EMBL/GenBank/DDBJ whole genome shotgun (WGS) entry which is preliminary data.</text>
</comment>
<dbReference type="PROSITE" id="PS50045">
    <property type="entry name" value="SIGMA54_INTERACT_4"/>
    <property type="match status" value="1"/>
</dbReference>
<dbReference type="PROSITE" id="PS00675">
    <property type="entry name" value="SIGMA54_INTERACT_1"/>
    <property type="match status" value="1"/>
</dbReference>
<evidence type="ECO:0000256" key="4">
    <source>
        <dbReference type="ARBA" id="ARBA00023125"/>
    </source>
</evidence>
<dbReference type="Pfam" id="PF02954">
    <property type="entry name" value="HTH_8"/>
    <property type="match status" value="1"/>
</dbReference>
<dbReference type="PANTHER" id="PTHR32071:SF117">
    <property type="entry name" value="PTS-DEPENDENT DIHYDROXYACETONE KINASE OPERON REGULATORY PROTEIN-RELATED"/>
    <property type="match status" value="1"/>
</dbReference>
<dbReference type="InterPro" id="IPR002197">
    <property type="entry name" value="HTH_Fis"/>
</dbReference>
<dbReference type="SUPFAM" id="SSF46689">
    <property type="entry name" value="Homeodomain-like"/>
    <property type="match status" value="1"/>
</dbReference>
<dbReference type="SUPFAM" id="SSF52540">
    <property type="entry name" value="P-loop containing nucleoside triphosphate hydrolases"/>
    <property type="match status" value="1"/>
</dbReference>
<dbReference type="PROSITE" id="PS00676">
    <property type="entry name" value="SIGMA54_INTERACT_2"/>
    <property type="match status" value="1"/>
</dbReference>
<dbReference type="PANTHER" id="PTHR32071">
    <property type="entry name" value="TRANSCRIPTIONAL REGULATORY PROTEIN"/>
    <property type="match status" value="1"/>
</dbReference>
<keyword evidence="1" id="KW-0547">Nucleotide-binding</keyword>
<dbReference type="GO" id="GO:0005524">
    <property type="term" value="F:ATP binding"/>
    <property type="evidence" value="ECO:0007669"/>
    <property type="project" value="UniProtKB-KW"/>
</dbReference>